<evidence type="ECO:0000313" key="6">
    <source>
        <dbReference type="Proteomes" id="UP001597120"/>
    </source>
</evidence>
<sequence>MPTNDELSRSVELFWRVSRGLSSIWKKKFEQQLSNTQAYILIHLDSKGPQKITNLAEVLDITPGAISSISDKLIAAGLIVRCRDEVDRRVVYLDITPKGKKMLKEIKEEARIVVNKCFNGLPEEDIHHLIRIYETILINIDKYRRE</sequence>
<dbReference type="PROSITE" id="PS50995">
    <property type="entry name" value="HTH_MARR_2"/>
    <property type="match status" value="1"/>
</dbReference>
<keyword evidence="1" id="KW-0805">Transcription regulation</keyword>
<organism evidence="5 6">
    <name type="scientific">Paenibacillus residui</name>
    <dbReference type="NCBI Taxonomy" id="629724"/>
    <lineage>
        <taxon>Bacteria</taxon>
        <taxon>Bacillati</taxon>
        <taxon>Bacillota</taxon>
        <taxon>Bacilli</taxon>
        <taxon>Bacillales</taxon>
        <taxon>Paenibacillaceae</taxon>
        <taxon>Paenibacillus</taxon>
    </lineage>
</organism>
<dbReference type="Pfam" id="PF01047">
    <property type="entry name" value="MarR"/>
    <property type="match status" value="1"/>
</dbReference>
<keyword evidence="3" id="KW-0804">Transcription</keyword>
<evidence type="ECO:0000313" key="5">
    <source>
        <dbReference type="EMBL" id="MFD0868946.1"/>
    </source>
</evidence>
<dbReference type="SUPFAM" id="SSF46785">
    <property type="entry name" value="Winged helix' DNA-binding domain"/>
    <property type="match status" value="1"/>
</dbReference>
<dbReference type="PANTHER" id="PTHR33164">
    <property type="entry name" value="TRANSCRIPTIONAL REGULATOR, MARR FAMILY"/>
    <property type="match status" value="1"/>
</dbReference>
<reference evidence="6" key="1">
    <citation type="journal article" date="2019" name="Int. J. Syst. Evol. Microbiol.">
        <title>The Global Catalogue of Microorganisms (GCM) 10K type strain sequencing project: providing services to taxonomists for standard genome sequencing and annotation.</title>
        <authorList>
            <consortium name="The Broad Institute Genomics Platform"/>
            <consortium name="The Broad Institute Genome Sequencing Center for Infectious Disease"/>
            <person name="Wu L."/>
            <person name="Ma J."/>
        </authorList>
    </citation>
    <scope>NUCLEOTIDE SEQUENCE [LARGE SCALE GENOMIC DNA]</scope>
    <source>
        <strain evidence="6">CCUG 57263</strain>
    </source>
</reference>
<feature type="domain" description="HTH marR-type" evidence="4">
    <location>
        <begin position="4"/>
        <end position="138"/>
    </location>
</feature>
<comment type="caution">
    <text evidence="5">The sequence shown here is derived from an EMBL/GenBank/DDBJ whole genome shotgun (WGS) entry which is preliminary data.</text>
</comment>
<dbReference type="PANTHER" id="PTHR33164:SF99">
    <property type="entry name" value="MARR FAMILY REGULATORY PROTEIN"/>
    <property type="match status" value="1"/>
</dbReference>
<dbReference type="SMART" id="SM00347">
    <property type="entry name" value="HTH_MARR"/>
    <property type="match status" value="1"/>
</dbReference>
<dbReference type="InterPro" id="IPR000835">
    <property type="entry name" value="HTH_MarR-typ"/>
</dbReference>
<dbReference type="EMBL" id="JBHTIU010000027">
    <property type="protein sequence ID" value="MFD0868946.1"/>
    <property type="molecule type" value="Genomic_DNA"/>
</dbReference>
<name>A0ABW3D7J8_9BACL</name>
<evidence type="ECO:0000256" key="1">
    <source>
        <dbReference type="ARBA" id="ARBA00023015"/>
    </source>
</evidence>
<dbReference type="RefSeq" id="WP_144933702.1">
    <property type="nucleotide sequence ID" value="NZ_JBHTIU010000027.1"/>
</dbReference>
<gene>
    <name evidence="5" type="ORF">ACFQ03_07275</name>
</gene>
<evidence type="ECO:0000256" key="2">
    <source>
        <dbReference type="ARBA" id="ARBA00023125"/>
    </source>
</evidence>
<dbReference type="PROSITE" id="PS01117">
    <property type="entry name" value="HTH_MARR_1"/>
    <property type="match status" value="1"/>
</dbReference>
<accession>A0ABW3D7J8</accession>
<evidence type="ECO:0000256" key="3">
    <source>
        <dbReference type="ARBA" id="ARBA00023163"/>
    </source>
</evidence>
<evidence type="ECO:0000259" key="4">
    <source>
        <dbReference type="PROSITE" id="PS50995"/>
    </source>
</evidence>
<keyword evidence="2" id="KW-0238">DNA-binding</keyword>
<protein>
    <submittedName>
        <fullName evidence="5">MarR family winged helix-turn-helix transcriptional regulator</fullName>
    </submittedName>
</protein>
<proteinExistence type="predicted"/>
<dbReference type="Gene3D" id="1.10.10.10">
    <property type="entry name" value="Winged helix-like DNA-binding domain superfamily/Winged helix DNA-binding domain"/>
    <property type="match status" value="1"/>
</dbReference>
<dbReference type="InterPro" id="IPR036390">
    <property type="entry name" value="WH_DNA-bd_sf"/>
</dbReference>
<keyword evidence="6" id="KW-1185">Reference proteome</keyword>
<dbReference type="InterPro" id="IPR023187">
    <property type="entry name" value="Tscrpt_reg_MarR-type_CS"/>
</dbReference>
<dbReference type="Proteomes" id="UP001597120">
    <property type="component" value="Unassembled WGS sequence"/>
</dbReference>
<dbReference type="InterPro" id="IPR039422">
    <property type="entry name" value="MarR/SlyA-like"/>
</dbReference>
<dbReference type="InterPro" id="IPR036388">
    <property type="entry name" value="WH-like_DNA-bd_sf"/>
</dbReference>